<gene>
    <name evidence="3" type="ORF">AMURIS_04639</name>
</gene>
<accession>A0A2K4ZN58</accession>
<proteinExistence type="predicted"/>
<dbReference type="PROSITE" id="PS51257">
    <property type="entry name" value="PROKAR_LIPOPROTEIN"/>
    <property type="match status" value="1"/>
</dbReference>
<dbReference type="PRINTS" id="PR00081">
    <property type="entry name" value="GDHRDH"/>
</dbReference>
<dbReference type="Proteomes" id="UP000236311">
    <property type="component" value="Unassembled WGS sequence"/>
</dbReference>
<dbReference type="RefSeq" id="WP_103241855.1">
    <property type="nucleotide sequence ID" value="NZ_JANJZD010000035.1"/>
</dbReference>
<keyword evidence="1" id="KW-0560">Oxidoreductase</keyword>
<reference evidence="3 4" key="1">
    <citation type="submission" date="2018-01" db="EMBL/GenBank/DDBJ databases">
        <authorList>
            <person name="Gaut B.S."/>
            <person name="Morton B.R."/>
            <person name="Clegg M.T."/>
            <person name="Duvall M.R."/>
        </authorList>
    </citation>
    <scope>NUCLEOTIDE SEQUENCE [LARGE SCALE GENOMIC DNA]</scope>
    <source>
        <strain evidence="3">GP69</strain>
    </source>
</reference>
<dbReference type="SUPFAM" id="SSF51735">
    <property type="entry name" value="NAD(P)-binding Rossmann-fold domains"/>
    <property type="match status" value="1"/>
</dbReference>
<dbReference type="PANTHER" id="PTHR43157">
    <property type="entry name" value="PHOSPHATIDYLINOSITOL-GLYCAN BIOSYNTHESIS CLASS F PROTEIN-RELATED"/>
    <property type="match status" value="1"/>
</dbReference>
<dbReference type="PANTHER" id="PTHR43157:SF31">
    <property type="entry name" value="PHOSPHATIDYLINOSITOL-GLYCAN BIOSYNTHESIS CLASS F PROTEIN"/>
    <property type="match status" value="1"/>
</dbReference>
<dbReference type="InterPro" id="IPR002347">
    <property type="entry name" value="SDR_fam"/>
</dbReference>
<organism evidence="3 4">
    <name type="scientific">Acetatifactor muris</name>
    <dbReference type="NCBI Taxonomy" id="879566"/>
    <lineage>
        <taxon>Bacteria</taxon>
        <taxon>Bacillati</taxon>
        <taxon>Bacillota</taxon>
        <taxon>Clostridia</taxon>
        <taxon>Lachnospirales</taxon>
        <taxon>Lachnospiraceae</taxon>
        <taxon>Acetatifactor</taxon>
    </lineage>
</organism>
<evidence type="ECO:0000256" key="1">
    <source>
        <dbReference type="ARBA" id="ARBA00023002"/>
    </source>
</evidence>
<evidence type="ECO:0000313" key="4">
    <source>
        <dbReference type="Proteomes" id="UP000236311"/>
    </source>
</evidence>
<protein>
    <submittedName>
        <fullName evidence="3">Short chain dehydrogenase</fullName>
    </submittedName>
</protein>
<dbReference type="GO" id="GO:0016491">
    <property type="term" value="F:oxidoreductase activity"/>
    <property type="evidence" value="ECO:0007669"/>
    <property type="project" value="UniProtKB-KW"/>
</dbReference>
<keyword evidence="2" id="KW-0472">Membrane</keyword>
<name>A0A2K4ZN58_9FIRM</name>
<dbReference type="Pfam" id="PF00106">
    <property type="entry name" value="adh_short"/>
    <property type="match status" value="1"/>
</dbReference>
<sequence length="305" mass="33470">MKRTIIITGGNTGLGYSCAGYIAGSSNDYTIMIACRNVQKGNKAAEKLKEKTGNPNIYVLELNLASFASVRKFKEDYCKGGYPPLYGIVCNAGVHQHGRLKYTEDGIEEAFGVNHLGHFLLVNLLLQNMENDGRVVFVTSDTHDSDKIQFHDAGRLAYPEKFGCAEDGYPVSKLCNILCTYEMARRLKGQGKKHITVNAFNPGFMPDTGLPKALPPILNILIPALISVYAVCIGTYSNSRRSGKALAEMMVGKTYENKTGIYNDRGKIKESSRASYDKKAAVQLWVESAEMAGLKNEETICGIKS</sequence>
<dbReference type="OrthoDB" id="9809821at2"/>
<evidence type="ECO:0000256" key="2">
    <source>
        <dbReference type="SAM" id="Phobius"/>
    </source>
</evidence>
<dbReference type="EMBL" id="OFSM01000033">
    <property type="protein sequence ID" value="SOY31890.1"/>
    <property type="molecule type" value="Genomic_DNA"/>
</dbReference>
<dbReference type="AlphaFoldDB" id="A0A2K4ZN58"/>
<dbReference type="InterPro" id="IPR036291">
    <property type="entry name" value="NAD(P)-bd_dom_sf"/>
</dbReference>
<keyword evidence="2" id="KW-1133">Transmembrane helix</keyword>
<keyword evidence="4" id="KW-1185">Reference proteome</keyword>
<keyword evidence="2" id="KW-0812">Transmembrane</keyword>
<evidence type="ECO:0000313" key="3">
    <source>
        <dbReference type="EMBL" id="SOY31890.1"/>
    </source>
</evidence>
<feature type="transmembrane region" description="Helical" evidence="2">
    <location>
        <begin position="217"/>
        <end position="236"/>
    </location>
</feature>
<dbReference type="Gene3D" id="3.40.50.720">
    <property type="entry name" value="NAD(P)-binding Rossmann-like Domain"/>
    <property type="match status" value="1"/>
</dbReference>